<gene>
    <name evidence="2" type="ORF">ABEG18_04170</name>
</gene>
<name>A0AAU7JIH0_9HYPH</name>
<dbReference type="InterPro" id="IPR019285">
    <property type="entry name" value="DUF2336"/>
</dbReference>
<accession>A0AAU7JIH0</accession>
<sequence>MTHITPPELHGLLAIAREEGLDMKPVLLRVLTDLYVSTPAHTSDEAAQFREIAGTLVQQVDGDTALVVACKLAGYAQTPVEVGAAFLARGDDSARILLADARWLPAGVLIEQAAVGDRVMAAAVAARAEIGPDMVRLLLGREDPLIDVTLAANTSVALPADVMDLLLDRARDEDAIAKALLSRGDLNGAERAVLYLAADKAERLKIIEEVERLVALSGRARSQRIASQELVVPMETAAMYGDAESFATVLALGLGASVAKSQKILADRSGEALALALLSLGFSDEVATRIFMFRDPLIGQSSERVHALVDLFRRVSPPAAERLVSAMLGAGPARPRTGSHVPQTDQAEAPHRSAAALAASTTQAGRRAG</sequence>
<proteinExistence type="predicted"/>
<evidence type="ECO:0000256" key="1">
    <source>
        <dbReference type="SAM" id="MobiDB-lite"/>
    </source>
</evidence>
<feature type="compositionally biased region" description="Low complexity" evidence="1">
    <location>
        <begin position="352"/>
        <end position="369"/>
    </location>
</feature>
<dbReference type="EMBL" id="CP157484">
    <property type="protein sequence ID" value="XBO39987.1"/>
    <property type="molecule type" value="Genomic_DNA"/>
</dbReference>
<dbReference type="RefSeq" id="WP_406856839.1">
    <property type="nucleotide sequence ID" value="NZ_CP157484.1"/>
</dbReference>
<organism evidence="2">
    <name type="scientific">Alsobacter sp. KACC 23698</name>
    <dbReference type="NCBI Taxonomy" id="3149229"/>
    <lineage>
        <taxon>Bacteria</taxon>
        <taxon>Pseudomonadati</taxon>
        <taxon>Pseudomonadota</taxon>
        <taxon>Alphaproteobacteria</taxon>
        <taxon>Hyphomicrobiales</taxon>
        <taxon>Alsobacteraceae</taxon>
        <taxon>Alsobacter</taxon>
    </lineage>
</organism>
<dbReference type="Pfam" id="PF10098">
    <property type="entry name" value="DUF2336"/>
    <property type="match status" value="1"/>
</dbReference>
<dbReference type="AlphaFoldDB" id="A0AAU7JIH0"/>
<evidence type="ECO:0000313" key="2">
    <source>
        <dbReference type="EMBL" id="XBO39987.1"/>
    </source>
</evidence>
<protein>
    <submittedName>
        <fullName evidence="2">DUF2336 domain-containing protein</fullName>
    </submittedName>
</protein>
<feature type="region of interest" description="Disordered" evidence="1">
    <location>
        <begin position="330"/>
        <end position="369"/>
    </location>
</feature>
<reference evidence="2" key="1">
    <citation type="submission" date="2024-05" db="EMBL/GenBank/DDBJ databases">
        <authorList>
            <person name="Kim S."/>
            <person name="Heo J."/>
            <person name="Choi H."/>
            <person name="Choi Y."/>
            <person name="Kwon S.-W."/>
            <person name="Kim Y."/>
        </authorList>
    </citation>
    <scope>NUCLEOTIDE SEQUENCE</scope>
    <source>
        <strain evidence="2">KACC 23698</strain>
    </source>
</reference>